<dbReference type="EC" id="1.6.2.2" evidence="1"/>
<accession>A0ACC1LNR9</accession>
<protein>
    <submittedName>
        <fullName evidence="1">NADH-cytochrome b5 reductase-like</fullName>
        <ecNumber evidence="1">1.6.2.2</ecNumber>
    </submittedName>
</protein>
<keyword evidence="1" id="KW-0560">Oxidoreductase</keyword>
<sequence>MGGATNPAVATLLEEIARAKLRAEERRRAAAEAANIQYGVVREGDSVVLRLPPAPQKPADDDCCKSGCTPCILDSYQDRLHAYNEDVQALRAQYERVLSGAPIDASEHHIRHALPGGLLEPLRFSGIGVMHTHMIGEYARLVVLEASASNFVLALGEHVQIRATFSDGTRITRPYTPVMIEAPDRVVRPHLFVRLYGEDHRMSEFWSGVAAGNRLAVRGPVATQENMTRAFALDVCVLAAAGSGIAPIFQVLQFAHVNSAYRNRRIVVIHCARDHASLWLSREITRFSKEMPGLEYHAFLSDEPDANSAGINSPLGPTFGRLSADLLMQAVGPLTNTRCAAMVCGPETFNRDVAMWLRTAGVSTIQMLGV</sequence>
<dbReference type="EMBL" id="JANBUP010000204">
    <property type="protein sequence ID" value="KAJ2812534.1"/>
    <property type="molecule type" value="Genomic_DNA"/>
</dbReference>
<organism evidence="1 2">
    <name type="scientific">Coemansia furcata</name>
    <dbReference type="NCBI Taxonomy" id="417177"/>
    <lineage>
        <taxon>Eukaryota</taxon>
        <taxon>Fungi</taxon>
        <taxon>Fungi incertae sedis</taxon>
        <taxon>Zoopagomycota</taxon>
        <taxon>Kickxellomycotina</taxon>
        <taxon>Kickxellomycetes</taxon>
        <taxon>Kickxellales</taxon>
        <taxon>Kickxellaceae</taxon>
        <taxon>Coemansia</taxon>
    </lineage>
</organism>
<reference evidence="1" key="1">
    <citation type="submission" date="2022-07" db="EMBL/GenBank/DDBJ databases">
        <title>Phylogenomic reconstructions and comparative analyses of Kickxellomycotina fungi.</title>
        <authorList>
            <person name="Reynolds N.K."/>
            <person name="Stajich J.E."/>
            <person name="Barry K."/>
            <person name="Grigoriev I.V."/>
            <person name="Crous P."/>
            <person name="Smith M.E."/>
        </authorList>
    </citation>
    <scope>NUCLEOTIDE SEQUENCE</scope>
    <source>
        <strain evidence="1">CBS 102833</strain>
    </source>
</reference>
<evidence type="ECO:0000313" key="2">
    <source>
        <dbReference type="Proteomes" id="UP001140096"/>
    </source>
</evidence>
<dbReference type="Proteomes" id="UP001140096">
    <property type="component" value="Unassembled WGS sequence"/>
</dbReference>
<proteinExistence type="predicted"/>
<gene>
    <name evidence="1" type="primary">CYB5RL</name>
    <name evidence="1" type="ORF">H4S07_001335</name>
</gene>
<evidence type="ECO:0000313" key="1">
    <source>
        <dbReference type="EMBL" id="KAJ2812534.1"/>
    </source>
</evidence>
<keyword evidence="2" id="KW-1185">Reference proteome</keyword>
<comment type="caution">
    <text evidence="1">The sequence shown here is derived from an EMBL/GenBank/DDBJ whole genome shotgun (WGS) entry which is preliminary data.</text>
</comment>
<name>A0ACC1LNR9_9FUNG</name>